<dbReference type="InterPro" id="IPR021130">
    <property type="entry name" value="PRib-ATP_PPHydrolase-like"/>
</dbReference>
<evidence type="ECO:0000313" key="2">
    <source>
        <dbReference type="Proteomes" id="UP000821656"/>
    </source>
</evidence>
<evidence type="ECO:0000313" key="1">
    <source>
        <dbReference type="EMBL" id="NRV12277.1"/>
    </source>
</evidence>
<organism evidence="1 2">
    <name type="scientific">Clostridium beijerinckii</name>
    <name type="common">Clostridium MP</name>
    <dbReference type="NCBI Taxonomy" id="1520"/>
    <lineage>
        <taxon>Bacteria</taxon>
        <taxon>Bacillati</taxon>
        <taxon>Bacillota</taxon>
        <taxon>Clostridia</taxon>
        <taxon>Eubacteriales</taxon>
        <taxon>Clostridiaceae</taxon>
        <taxon>Clostridium</taxon>
    </lineage>
</organism>
<protein>
    <submittedName>
        <fullName evidence="1">NTP pyrophosphatase (Non-canonical NTP hydrolase)</fullName>
    </submittedName>
</protein>
<accession>A0A9Q5CXS2</accession>
<comment type="caution">
    <text evidence="1">The sequence shown here is derived from an EMBL/GenBank/DDBJ whole genome shotgun (WGS) entry which is preliminary data.</text>
</comment>
<dbReference type="Pfam" id="PF01503">
    <property type="entry name" value="PRA-PH"/>
    <property type="match status" value="1"/>
</dbReference>
<dbReference type="SUPFAM" id="SSF101386">
    <property type="entry name" value="all-alpha NTP pyrophosphatases"/>
    <property type="match status" value="1"/>
</dbReference>
<name>A0A9Q5CXS2_CLOBE</name>
<dbReference type="Proteomes" id="UP000821656">
    <property type="component" value="Unassembled WGS sequence"/>
</dbReference>
<reference evidence="1" key="1">
    <citation type="submission" date="2020-05" db="EMBL/GenBank/DDBJ databases">
        <title>Genomic insights into acetone-butanol-ethanol (ABE) fermentation by sequencing solventogenic clostridia strains.</title>
        <authorList>
            <person name="Brown S."/>
        </authorList>
    </citation>
    <scope>NUCLEOTIDE SEQUENCE</scope>
    <source>
        <strain evidence="1">DJ126</strain>
    </source>
</reference>
<dbReference type="GO" id="GO:0016787">
    <property type="term" value="F:hydrolase activity"/>
    <property type="evidence" value="ECO:0007669"/>
    <property type="project" value="UniProtKB-KW"/>
</dbReference>
<gene>
    <name evidence="1" type="ORF">DFH45_005240</name>
</gene>
<dbReference type="AlphaFoldDB" id="A0A9Q5CXS2"/>
<proteinExistence type="predicted"/>
<sequence length="116" mass="13806">MKLLMHVLRKNNKLKIDNTTLSLNQIAAKLTEEYSEVIEALERYHMNKTLVNLKEIIRETFDLIQICILILWRCHRKALDLDEPLLIKDINIEHKDKLISERQWTIETGIEIDVKE</sequence>
<dbReference type="EMBL" id="JABSXK010000001">
    <property type="protein sequence ID" value="NRV12277.1"/>
    <property type="molecule type" value="Genomic_DNA"/>
</dbReference>
<dbReference type="RefSeq" id="WP_077306318.1">
    <property type="nucleotide sequence ID" value="NZ_CP016090.1"/>
</dbReference>
<keyword evidence="1" id="KW-0378">Hydrolase</keyword>